<feature type="signal peptide" evidence="1">
    <location>
        <begin position="1"/>
        <end position="23"/>
    </location>
</feature>
<dbReference type="Proteomes" id="UP000824681">
    <property type="component" value="Chromosome"/>
</dbReference>
<keyword evidence="3" id="KW-1185">Reference proteome</keyword>
<dbReference type="EMBL" id="CP068985">
    <property type="protein sequence ID" value="QYC38167.1"/>
    <property type="molecule type" value="Genomic_DNA"/>
</dbReference>
<dbReference type="NCBIfam" id="TIGR02913">
    <property type="entry name" value="HAF_rpt"/>
    <property type="match status" value="1"/>
</dbReference>
<gene>
    <name evidence="2" type="ORF">Nocox_02675</name>
</gene>
<feature type="chain" id="PRO_5046523855" evidence="1">
    <location>
        <begin position="24"/>
        <end position="126"/>
    </location>
</feature>
<proteinExistence type="predicted"/>
<protein>
    <submittedName>
        <fullName evidence="2">Uncharacterized protein</fullName>
    </submittedName>
</protein>
<evidence type="ECO:0000313" key="3">
    <source>
        <dbReference type="Proteomes" id="UP000824681"/>
    </source>
</evidence>
<evidence type="ECO:0000256" key="1">
    <source>
        <dbReference type="SAM" id="SignalP"/>
    </source>
</evidence>
<dbReference type="InterPro" id="IPR014262">
    <property type="entry name" value="HAF_rpt"/>
</dbReference>
<accession>A0ABX8TRQ3</accession>
<reference evidence="2 3" key="1">
    <citation type="journal article" date="2021" name="ACS Chem. Biol.">
        <title>Genomic-Led Discovery of a Novel Glycopeptide Antibiotic by Nonomuraea coxensis DSM 45129.</title>
        <authorList>
            <person name="Yushchuk O."/>
            <person name="Vior N.M."/>
            <person name="Andreo-Vidal A."/>
            <person name="Berini F."/>
            <person name="Ruckert C."/>
            <person name="Busche T."/>
            <person name="Binda E."/>
            <person name="Kalinowski J."/>
            <person name="Truman A.W."/>
            <person name="Marinelli F."/>
        </authorList>
    </citation>
    <scope>NUCLEOTIDE SEQUENCE [LARGE SCALE GENOMIC DNA]</scope>
    <source>
        <strain evidence="2 3">DSM 45129</strain>
    </source>
</reference>
<name>A0ABX8TRQ3_9ACTN</name>
<keyword evidence="1" id="KW-0732">Signal</keyword>
<evidence type="ECO:0000313" key="2">
    <source>
        <dbReference type="EMBL" id="QYC38167.1"/>
    </source>
</evidence>
<sequence>MAMALALIATTSLAPLASPPAAAASPERLRVVHLGTLGGTWSIARGINNLGHVVGDSPLESGVSHAFLWKNGKMNDLGAHGAPGYCGAAVADGHIVVTFAPTPGFAELRAFLLSGDVKTPSTSALA</sequence>
<organism evidence="2 3">
    <name type="scientific">Nonomuraea coxensis DSM 45129</name>
    <dbReference type="NCBI Taxonomy" id="1122611"/>
    <lineage>
        <taxon>Bacteria</taxon>
        <taxon>Bacillati</taxon>
        <taxon>Actinomycetota</taxon>
        <taxon>Actinomycetes</taxon>
        <taxon>Streptosporangiales</taxon>
        <taxon>Streptosporangiaceae</taxon>
        <taxon>Nonomuraea</taxon>
    </lineage>
</organism>